<dbReference type="EMBL" id="JBJIAA010000022">
    <property type="protein sequence ID" value="MFL0252871.1"/>
    <property type="molecule type" value="Genomic_DNA"/>
</dbReference>
<dbReference type="InterPro" id="IPR003343">
    <property type="entry name" value="Big_2"/>
</dbReference>
<feature type="signal peptide" evidence="1">
    <location>
        <begin position="1"/>
        <end position="27"/>
    </location>
</feature>
<name>A0ABW8TKU2_9CLOT</name>
<dbReference type="Pfam" id="PF06452">
    <property type="entry name" value="CBM9_1"/>
    <property type="match status" value="1"/>
</dbReference>
<gene>
    <name evidence="3" type="ORF">ACJDT4_20910</name>
</gene>
<evidence type="ECO:0000259" key="2">
    <source>
        <dbReference type="SMART" id="SM00635"/>
    </source>
</evidence>
<keyword evidence="1" id="KW-0732">Signal</keyword>
<dbReference type="Pfam" id="PF02368">
    <property type="entry name" value="Big_2"/>
    <property type="match status" value="1"/>
</dbReference>
<dbReference type="Proteomes" id="UP001623592">
    <property type="component" value="Unassembled WGS sequence"/>
</dbReference>
<dbReference type="SUPFAM" id="SSF49373">
    <property type="entry name" value="Invasin/intimin cell-adhesion fragments"/>
    <property type="match status" value="1"/>
</dbReference>
<protein>
    <submittedName>
        <fullName evidence="3">Sugar-binding protein</fullName>
    </submittedName>
</protein>
<evidence type="ECO:0000313" key="3">
    <source>
        <dbReference type="EMBL" id="MFL0252871.1"/>
    </source>
</evidence>
<comment type="caution">
    <text evidence="3">The sequence shown here is derived from an EMBL/GenBank/DDBJ whole genome shotgun (WGS) entry which is preliminary data.</text>
</comment>
<evidence type="ECO:0000256" key="1">
    <source>
        <dbReference type="SAM" id="SignalP"/>
    </source>
</evidence>
<dbReference type="SUPFAM" id="SSF49344">
    <property type="entry name" value="CBD9-like"/>
    <property type="match status" value="1"/>
</dbReference>
<feature type="chain" id="PRO_5047228687" evidence="1">
    <location>
        <begin position="28"/>
        <end position="447"/>
    </location>
</feature>
<accession>A0ABW8TKU2</accession>
<dbReference type="RefSeq" id="WP_406789529.1">
    <property type="nucleotide sequence ID" value="NZ_JBJIAA010000022.1"/>
</dbReference>
<dbReference type="InterPro" id="IPR010502">
    <property type="entry name" value="Carb-bd_dom_fam9"/>
</dbReference>
<organism evidence="3 4">
    <name type="scientific">Clostridium neuense</name>
    <dbReference type="NCBI Taxonomy" id="1728934"/>
    <lineage>
        <taxon>Bacteria</taxon>
        <taxon>Bacillati</taxon>
        <taxon>Bacillota</taxon>
        <taxon>Clostridia</taxon>
        <taxon>Eubacteriales</taxon>
        <taxon>Clostridiaceae</taxon>
        <taxon>Clostridium</taxon>
    </lineage>
</organism>
<dbReference type="Gene3D" id="2.60.40.1190">
    <property type="match status" value="1"/>
</dbReference>
<feature type="domain" description="BIG2" evidence="2">
    <location>
        <begin position="241"/>
        <end position="332"/>
    </location>
</feature>
<dbReference type="InterPro" id="IPR008964">
    <property type="entry name" value="Invasin/intimin_cell_adhesion"/>
</dbReference>
<dbReference type="PROSITE" id="PS51257">
    <property type="entry name" value="PROKAR_LIPOPROTEIN"/>
    <property type="match status" value="1"/>
</dbReference>
<dbReference type="SMART" id="SM00635">
    <property type="entry name" value="BID_2"/>
    <property type="match status" value="1"/>
</dbReference>
<reference evidence="3 4" key="1">
    <citation type="submission" date="2024-11" db="EMBL/GenBank/DDBJ databases">
        <authorList>
            <person name="Heng Y.C."/>
            <person name="Lim A.C.H."/>
            <person name="Lee J.K.Y."/>
            <person name="Kittelmann S."/>
        </authorList>
    </citation>
    <scope>NUCLEOTIDE SEQUENCE [LARGE SCALE GENOMIC DNA]</scope>
    <source>
        <strain evidence="3 4">WILCCON 0114</strain>
    </source>
</reference>
<sequence length="447" mass="48034">MMKINKLFIQALIIVSCIIIGTSNVHADTAVQEDKQGTQITSYKTSLSPTIDGDLSDAIWQNRPFTPLANRYKNDGESLKADFKTAWDDKYFYVAANMKEKNIKDGGTIWSTDEVSIFIDANNSKTQSYKVPYDVQIGVGYGSTEPVFAFGGGASGRDASKIQRACKKTADGWSLEVAIPFETLGVDPNKQQVMGFDIAADTNDGTTKFWSNTETTDSWRYTSGFGTLILSPSTLQDKKVSVSGITLDNNNLSLYKGQTVTITPTILPLSASDKSVIWTSSDNNVVAVTDGNAPESSMNDISNNSAILTAKNSGTATITAATEDGSKTAVCTVTVLDGNGTDANDDVKIDVTNEKNVALGQNALVSVSAQNNSYNIKNATLVVALYDSQNKMIDIETSSDSIDPEGTSYLAASVNIPSTGKYTLKYFVCDDLENLTPLNTAVVRTIQ</sequence>
<evidence type="ECO:0000313" key="4">
    <source>
        <dbReference type="Proteomes" id="UP001623592"/>
    </source>
</evidence>
<dbReference type="Gene3D" id="2.60.40.1080">
    <property type="match status" value="1"/>
</dbReference>
<proteinExistence type="predicted"/>
<keyword evidence="4" id="KW-1185">Reference proteome</keyword>